<protein>
    <recommendedName>
        <fullName evidence="3">FHA domain-containing protein</fullName>
    </recommendedName>
</protein>
<dbReference type="InterPro" id="IPR050923">
    <property type="entry name" value="Cell_Proc_Reg/RNA_Proc"/>
</dbReference>
<dbReference type="PROSITE" id="PS50006">
    <property type="entry name" value="FHA_DOMAIN"/>
    <property type="match status" value="1"/>
</dbReference>
<keyword evidence="1" id="KW-0597">Phosphoprotein</keyword>
<dbReference type="SMART" id="SM00240">
    <property type="entry name" value="FHA"/>
    <property type="match status" value="1"/>
</dbReference>
<dbReference type="InterPro" id="IPR008984">
    <property type="entry name" value="SMAD_FHA_dom_sf"/>
</dbReference>
<dbReference type="PANTHER" id="PTHR23308">
    <property type="entry name" value="NUCLEAR INHIBITOR OF PROTEIN PHOSPHATASE-1"/>
    <property type="match status" value="1"/>
</dbReference>
<dbReference type="InterPro" id="IPR000253">
    <property type="entry name" value="FHA_dom"/>
</dbReference>
<keyword evidence="2" id="KW-0812">Transmembrane</keyword>
<dbReference type="RefSeq" id="WP_372435766.1">
    <property type="nucleotide sequence ID" value="NZ_BMGP01000006.1"/>
</dbReference>
<evidence type="ECO:0000256" key="1">
    <source>
        <dbReference type="ARBA" id="ARBA00022553"/>
    </source>
</evidence>
<feature type="transmembrane region" description="Helical" evidence="2">
    <location>
        <begin position="6"/>
        <end position="28"/>
    </location>
</feature>
<organism evidence="4 5">
    <name type="scientific">Subtercola lobariae</name>
    <dbReference type="NCBI Taxonomy" id="1588641"/>
    <lineage>
        <taxon>Bacteria</taxon>
        <taxon>Bacillati</taxon>
        <taxon>Actinomycetota</taxon>
        <taxon>Actinomycetes</taxon>
        <taxon>Micrococcales</taxon>
        <taxon>Microbacteriaceae</taxon>
        <taxon>Subtercola</taxon>
    </lineage>
</organism>
<gene>
    <name evidence="4" type="ORF">GCM10011399_32080</name>
</gene>
<dbReference type="AlphaFoldDB" id="A0A917BCX1"/>
<dbReference type="Proteomes" id="UP000598775">
    <property type="component" value="Unassembled WGS sequence"/>
</dbReference>
<accession>A0A917BCX1</accession>
<dbReference type="EMBL" id="BMGP01000006">
    <property type="protein sequence ID" value="GGF36730.1"/>
    <property type="molecule type" value="Genomic_DNA"/>
</dbReference>
<dbReference type="Gene3D" id="2.60.200.20">
    <property type="match status" value="1"/>
</dbReference>
<evidence type="ECO:0000259" key="3">
    <source>
        <dbReference type="PROSITE" id="PS50006"/>
    </source>
</evidence>
<keyword evidence="5" id="KW-1185">Reference proteome</keyword>
<proteinExistence type="predicted"/>
<reference evidence="4 5" key="1">
    <citation type="journal article" date="2014" name="Int. J. Syst. Evol. Microbiol.">
        <title>Complete genome sequence of Corynebacterium casei LMG S-19264T (=DSM 44701T), isolated from a smear-ripened cheese.</title>
        <authorList>
            <consortium name="US DOE Joint Genome Institute (JGI-PGF)"/>
            <person name="Walter F."/>
            <person name="Albersmeier A."/>
            <person name="Kalinowski J."/>
            <person name="Ruckert C."/>
        </authorList>
    </citation>
    <scope>NUCLEOTIDE SEQUENCE [LARGE SCALE GENOMIC DNA]</scope>
    <source>
        <strain evidence="4 5">CGMCC 1.12976</strain>
    </source>
</reference>
<evidence type="ECO:0000256" key="2">
    <source>
        <dbReference type="SAM" id="Phobius"/>
    </source>
</evidence>
<feature type="domain" description="FHA" evidence="3">
    <location>
        <begin position="174"/>
        <end position="223"/>
    </location>
</feature>
<sequence length="246" mass="25161">MSELTLLILRFGFLALLWVFVFVIVYAMRSDLFGQRVRKLRDPANAAAPTPVSAAAPAASASAGAPATAAAAGASAGAPGGAARAGAAAAGQPQSASAPGSFTGLIVGAAATAKPLSETHPPTPPPQSKVPVFTPLEGSSAGVHPRATTSNAHKLVITSGVKGGTEIALGIEPLTIGRSTDSSVVIRDDYTSTHHARLLNWNNEWVIQDLDSTNGTFLDGKRVTQPTPVPLNTPIKIGATSFELRR</sequence>
<keyword evidence="2" id="KW-0472">Membrane</keyword>
<evidence type="ECO:0000313" key="5">
    <source>
        <dbReference type="Proteomes" id="UP000598775"/>
    </source>
</evidence>
<comment type="caution">
    <text evidence="4">The sequence shown here is derived from an EMBL/GenBank/DDBJ whole genome shotgun (WGS) entry which is preliminary data.</text>
</comment>
<evidence type="ECO:0000313" key="4">
    <source>
        <dbReference type="EMBL" id="GGF36730.1"/>
    </source>
</evidence>
<dbReference type="SUPFAM" id="SSF49879">
    <property type="entry name" value="SMAD/FHA domain"/>
    <property type="match status" value="1"/>
</dbReference>
<dbReference type="Pfam" id="PF00498">
    <property type="entry name" value="FHA"/>
    <property type="match status" value="1"/>
</dbReference>
<name>A0A917BCX1_9MICO</name>
<keyword evidence="2" id="KW-1133">Transmembrane helix</keyword>